<organism evidence="1">
    <name type="scientific">Rhizophora mucronata</name>
    <name type="common">Asiatic mangrove</name>
    <dbReference type="NCBI Taxonomy" id="61149"/>
    <lineage>
        <taxon>Eukaryota</taxon>
        <taxon>Viridiplantae</taxon>
        <taxon>Streptophyta</taxon>
        <taxon>Embryophyta</taxon>
        <taxon>Tracheophyta</taxon>
        <taxon>Spermatophyta</taxon>
        <taxon>Magnoliopsida</taxon>
        <taxon>eudicotyledons</taxon>
        <taxon>Gunneridae</taxon>
        <taxon>Pentapetalae</taxon>
        <taxon>rosids</taxon>
        <taxon>fabids</taxon>
        <taxon>Malpighiales</taxon>
        <taxon>Rhizophoraceae</taxon>
        <taxon>Rhizophora</taxon>
    </lineage>
</organism>
<proteinExistence type="predicted"/>
<protein>
    <submittedName>
        <fullName evidence="1">Uncharacterized protein</fullName>
    </submittedName>
</protein>
<accession>A0A2P2QSX1</accession>
<name>A0A2P2QSX1_RHIMU</name>
<evidence type="ECO:0000313" key="1">
    <source>
        <dbReference type="EMBL" id="MBX70120.1"/>
    </source>
</evidence>
<sequence length="57" mass="6698">MEQLHCCTCLYTRSLLPLHRNCLNAQSLTRVQIRIVQCYGEKIRTFSSVCCRLNYNC</sequence>
<reference evidence="1" key="1">
    <citation type="submission" date="2018-02" db="EMBL/GenBank/DDBJ databases">
        <title>Rhizophora mucronata_Transcriptome.</title>
        <authorList>
            <person name="Meera S.P."/>
            <person name="Sreeshan A."/>
            <person name="Augustine A."/>
        </authorList>
    </citation>
    <scope>NUCLEOTIDE SEQUENCE</scope>
    <source>
        <tissue evidence="1">Leaf</tissue>
    </source>
</reference>
<dbReference type="AlphaFoldDB" id="A0A2P2QSX1"/>
<dbReference type="EMBL" id="GGEC01089636">
    <property type="protein sequence ID" value="MBX70120.1"/>
    <property type="molecule type" value="Transcribed_RNA"/>
</dbReference>